<dbReference type="InterPro" id="IPR042197">
    <property type="entry name" value="Apaf_helical"/>
</dbReference>
<feature type="domain" description="NB-ARC" evidence="8">
    <location>
        <begin position="175"/>
        <end position="349"/>
    </location>
</feature>
<keyword evidence="3" id="KW-0677">Repeat</keyword>
<dbReference type="InterPro" id="IPR055414">
    <property type="entry name" value="LRR_R13L4/SHOC2-like"/>
</dbReference>
<evidence type="ECO:0000313" key="12">
    <source>
        <dbReference type="EnsemblPlants" id="ONIVA11G16570.1"/>
    </source>
</evidence>
<dbReference type="Gene3D" id="3.40.50.300">
    <property type="entry name" value="P-loop containing nucleotide triphosphate hydrolases"/>
    <property type="match status" value="2"/>
</dbReference>
<dbReference type="EnsemblPlants" id="ONIVA11G16570.1">
    <property type="protein sequence ID" value="ONIVA11G16570.1"/>
    <property type="gene ID" value="ONIVA11G16570"/>
</dbReference>
<dbReference type="FunFam" id="1.10.10.10:FF:000322">
    <property type="entry name" value="Probable disease resistance protein At1g63360"/>
    <property type="match status" value="1"/>
</dbReference>
<feature type="coiled-coil region" evidence="7">
    <location>
        <begin position="958"/>
        <end position="985"/>
    </location>
</feature>
<evidence type="ECO:0000256" key="1">
    <source>
        <dbReference type="ARBA" id="ARBA00008894"/>
    </source>
</evidence>
<dbReference type="SUPFAM" id="SSF52058">
    <property type="entry name" value="L domain-like"/>
    <property type="match status" value="2"/>
</dbReference>
<feature type="domain" description="NB-ARC" evidence="8">
    <location>
        <begin position="1106"/>
        <end position="1278"/>
    </location>
</feature>
<feature type="domain" description="Disease resistance R13L4/SHOC-2-like LRR" evidence="11">
    <location>
        <begin position="557"/>
        <end position="909"/>
    </location>
</feature>
<dbReference type="eggNOG" id="KOG4658">
    <property type="taxonomic scope" value="Eukaryota"/>
</dbReference>
<dbReference type="InterPro" id="IPR027417">
    <property type="entry name" value="P-loop_NTPase"/>
</dbReference>
<dbReference type="Gene3D" id="1.10.8.430">
    <property type="entry name" value="Helical domain of apoptotic protease-activating factors"/>
    <property type="match status" value="2"/>
</dbReference>
<dbReference type="Pfam" id="PF18052">
    <property type="entry name" value="Rx_N"/>
    <property type="match status" value="2"/>
</dbReference>
<dbReference type="GO" id="GO:0009626">
    <property type="term" value="P:plant-type hypersensitive response"/>
    <property type="evidence" value="ECO:0007669"/>
    <property type="project" value="UniProtKB-ARBA"/>
</dbReference>
<dbReference type="STRING" id="4536.A0A0E0J352"/>
<dbReference type="Gramene" id="ONIVA11G16570.1">
    <property type="protein sequence ID" value="ONIVA11G16570.1"/>
    <property type="gene ID" value="ONIVA11G16570"/>
</dbReference>
<comment type="similarity">
    <text evidence="1">Belongs to the disease resistance NB-LRR family.</text>
</comment>
<keyword evidence="6 7" id="KW-0175">Coiled coil</keyword>
<dbReference type="FunFam" id="3.40.50.300:FF:001091">
    <property type="entry name" value="Probable disease resistance protein At1g61300"/>
    <property type="match status" value="2"/>
</dbReference>
<feature type="domain" description="Disease resistance R13L4/SHOC-2-like LRR" evidence="11">
    <location>
        <begin position="1461"/>
        <end position="1813"/>
    </location>
</feature>
<evidence type="ECO:0000256" key="6">
    <source>
        <dbReference type="ARBA" id="ARBA00023054"/>
    </source>
</evidence>
<organism evidence="12">
    <name type="scientific">Oryza nivara</name>
    <name type="common">Indian wild rice</name>
    <name type="synonym">Oryza sativa f. spontanea</name>
    <dbReference type="NCBI Taxonomy" id="4536"/>
    <lineage>
        <taxon>Eukaryota</taxon>
        <taxon>Viridiplantae</taxon>
        <taxon>Streptophyta</taxon>
        <taxon>Embryophyta</taxon>
        <taxon>Tracheophyta</taxon>
        <taxon>Spermatophyta</taxon>
        <taxon>Magnoliopsida</taxon>
        <taxon>Liliopsida</taxon>
        <taxon>Poales</taxon>
        <taxon>Poaceae</taxon>
        <taxon>BOP clade</taxon>
        <taxon>Oryzoideae</taxon>
        <taxon>Oryzeae</taxon>
        <taxon>Oryzinae</taxon>
        <taxon>Oryza</taxon>
    </lineage>
</organism>
<dbReference type="OMA" id="KLYNHPF"/>
<dbReference type="Pfam" id="PF23559">
    <property type="entry name" value="WHD_DRP"/>
    <property type="match status" value="2"/>
</dbReference>
<reference evidence="12" key="2">
    <citation type="submission" date="2018-04" db="EMBL/GenBank/DDBJ databases">
        <title>OnivRS2 (Oryza nivara Reference Sequence Version 2).</title>
        <authorList>
            <person name="Zhang J."/>
            <person name="Kudrna D."/>
            <person name="Lee S."/>
            <person name="Talag J."/>
            <person name="Rajasekar S."/>
            <person name="Welchert J."/>
            <person name="Hsing Y.-I."/>
            <person name="Wing R.A."/>
        </authorList>
    </citation>
    <scope>NUCLEOTIDE SEQUENCE [LARGE SCALE GENOMIC DNA]</scope>
    <source>
        <strain evidence="12">SL10</strain>
    </source>
</reference>
<evidence type="ECO:0000259" key="8">
    <source>
        <dbReference type="Pfam" id="PF00931"/>
    </source>
</evidence>
<evidence type="ECO:0000313" key="13">
    <source>
        <dbReference type="Proteomes" id="UP000006591"/>
    </source>
</evidence>
<dbReference type="Proteomes" id="UP000006591">
    <property type="component" value="Chromosome 11"/>
</dbReference>
<reference evidence="12" key="1">
    <citation type="submission" date="2015-04" db="UniProtKB">
        <authorList>
            <consortium name="EnsemblPlants"/>
        </authorList>
    </citation>
    <scope>IDENTIFICATION</scope>
    <source>
        <strain evidence="12">SL10</strain>
    </source>
</reference>
<dbReference type="InterPro" id="IPR038005">
    <property type="entry name" value="RX-like_CC"/>
</dbReference>
<evidence type="ECO:0000256" key="4">
    <source>
        <dbReference type="ARBA" id="ARBA00022741"/>
    </source>
</evidence>
<dbReference type="PANTHER" id="PTHR23155:SF1229">
    <property type="entry name" value="OS11G0550500 PROTEIN"/>
    <property type="match status" value="1"/>
</dbReference>
<dbReference type="InterPro" id="IPR002182">
    <property type="entry name" value="NB-ARC"/>
</dbReference>
<name>A0A0E0J352_ORYNI</name>
<dbReference type="InterPro" id="IPR041118">
    <property type="entry name" value="Rx_N"/>
</dbReference>
<dbReference type="GO" id="GO:0043531">
    <property type="term" value="F:ADP binding"/>
    <property type="evidence" value="ECO:0007669"/>
    <property type="project" value="InterPro"/>
</dbReference>
<dbReference type="PRINTS" id="PR00364">
    <property type="entry name" value="DISEASERSIST"/>
</dbReference>
<dbReference type="Gene3D" id="1.10.10.10">
    <property type="entry name" value="Winged helix-like DNA-binding domain superfamily/Winged helix DNA-binding domain"/>
    <property type="match status" value="2"/>
</dbReference>
<dbReference type="GO" id="GO:0042742">
    <property type="term" value="P:defense response to bacterium"/>
    <property type="evidence" value="ECO:0007669"/>
    <property type="project" value="UniProtKB-ARBA"/>
</dbReference>
<dbReference type="InterPro" id="IPR058922">
    <property type="entry name" value="WHD_DRP"/>
</dbReference>
<accession>A0A0E0J352</accession>
<dbReference type="Gene3D" id="1.20.5.4130">
    <property type="match status" value="2"/>
</dbReference>
<dbReference type="SUPFAM" id="SSF52540">
    <property type="entry name" value="P-loop containing nucleoside triphosphate hydrolases"/>
    <property type="match status" value="2"/>
</dbReference>
<evidence type="ECO:0000256" key="5">
    <source>
        <dbReference type="ARBA" id="ARBA00022821"/>
    </source>
</evidence>
<dbReference type="InterPro" id="IPR044974">
    <property type="entry name" value="Disease_R_plants"/>
</dbReference>
<feature type="domain" description="Disease resistance N-terminal" evidence="9">
    <location>
        <begin position="7"/>
        <end position="91"/>
    </location>
</feature>
<evidence type="ECO:0000259" key="10">
    <source>
        <dbReference type="Pfam" id="PF23559"/>
    </source>
</evidence>
<feature type="coiled-coil region" evidence="7">
    <location>
        <begin position="26"/>
        <end position="53"/>
    </location>
</feature>
<evidence type="ECO:0000259" key="9">
    <source>
        <dbReference type="Pfam" id="PF18052"/>
    </source>
</evidence>
<keyword evidence="13" id="KW-1185">Reference proteome</keyword>
<dbReference type="Pfam" id="PF23598">
    <property type="entry name" value="LRR_14"/>
    <property type="match status" value="2"/>
</dbReference>
<keyword evidence="2" id="KW-0433">Leucine-rich repeat</keyword>
<dbReference type="Gene3D" id="3.80.10.10">
    <property type="entry name" value="Ribonuclease Inhibitor"/>
    <property type="match status" value="2"/>
</dbReference>
<keyword evidence="5" id="KW-0611">Plant defense</keyword>
<dbReference type="InterPro" id="IPR036388">
    <property type="entry name" value="WH-like_DNA-bd_sf"/>
</dbReference>
<evidence type="ECO:0000256" key="2">
    <source>
        <dbReference type="ARBA" id="ARBA00022614"/>
    </source>
</evidence>
<feature type="domain" description="Disease resistance protein winged helix" evidence="10">
    <location>
        <begin position="1347"/>
        <end position="1413"/>
    </location>
</feature>
<sequence length="1824" mass="208646">MQTVKGAMVSLLPKWDDLLTEEYKLQTNLKNDIRFLKDELECMEAALLKVSEAPIDQPPDNQVKLWARDVKDLSYDIEDSIDEFMVCVNTHVPNDLYSFRGFCYAIGNFITKAKHQHKIGTDIKQIKSQIKEVRERHERNKVDGVAAKPMGPTVDSLRLSALCKRTEELVNIAKKRDELVRWLMEGDDMSKKQLRIVSIVGFGGLGKTTLAKAVYDKLKMEFNCFKFAFVPVSQYPNMVKIFKDMLDQLDKDKHSDISQHATWDEARLIIKLGEFLRDKRYLVVIDDIWDTSAWERIKNSLSDNENGSRIIMTTRICDVAEQADCVYQIAPLSVDDSRKLFYQTLFGAEDKCPNQLAEVSENILKKCGGVPLAIITIASMLASKLGKEDEHMYWSKVCSSMGSGLEDNPHINDMRRILSISYYDLPSHLKTCLLYICLYPEDYWIVREHLIRLWVCEGFVHNEQGKSMYQVGEDYFNELMNKSLIQPWQFTPNGKVHNFVVHDMILDFITSISNEEYFVTMIRGQRPLPARCTVRRLSLQTSYKVSLEQLETMNLSHTRSLIVLREFKLLPAPLSKTFPVLRVLCLPYCEQVKNEHVKDICNLLHLRSLELWGTSITELPREIKNLRFLQVLYIAETGIKELPSTFVQLEQLECLIFYPKMRLPDGFGNLKSLQELRGDIIVDSPTMLDDLGRLTELRRLSIDFKGWWDKRYEAAFLQCLAKLTNLWDLQITSSLSLGPQQRQIIDISDSNIYHSVPNWQASLSSVSTLTIQLKTLREGDLQVLGSLPSLGYLNIAVEEPTLERDERLTIGNAYPFMGLTCFSLYDDAMEVAFAKGAMPKLRTLNLRFEVQTTKELFGGDMDLGLQNLSSLQDAFIQLVNSSGAVPKEIEAVEYALRKAVTMNPNNPTLKLQRLDLPLWHPDGARNGSDRARMQTVTGAMVSLLPKLNDLLTEEYKLQKNLKNDIRFLKDELECMEAALLKVSEAPIDQPPDNQVKLWARDVKDLSYDIEDSIDEFMVRVDTHVPNDLYSFRGFCYAIGNFITKAKHQHKIGTDIKQIKSQIKEVRERHDRNKVDGVAAKPMGPTVDSLRLPALYKRTTELVNIDKKRDELVRWLMEGDDMSKKQLRTVSIVGLGGLGKTTLAKVVYEKLKMEFMEFNCFAFVPVSQYPNMVKIFKDMLDQLDKDKHSDISQHATWDEARLIIKLGEFLRDKRYLVVVDDIWDTSTWEKIKYSLSDNENRSRIIMTTRIRDVAEQAGGVYQLAPLSVEDSRKLFYLRLFGAEDKCPNQLAEVSENILKKCGGVPLAIITIASVLASKSTMGKEDQNKYWSRVYDSMGSGLEDNTHVYYIAKKHLIRLWVCEGFIHKEQGKSMYQVGEDYFNELMNKSLIQPLHFTLDGKVGTCVVHDMVHDLITSLSNEEHFVTTCGHQCALPTRCKVRRLSLQTSYQDSLDQLETMSLSHTRSLIVHREFKLLPTPLSKTFPVLRVLCLTECKQVKNQHVKDICNLLHLRSLDLWGASITELPKEIKNLRFLKVLCIAETGIKELPSTFVQLEQLECLIFYPKMRLPDGLGNLKSLQELGGDIIVDSPTMLDDLGRLTELRRLSINFKGWWNKSYETAFLQCLAQLTNLWDLQITTSLPWGPQQRQIIDNIPDSSIHSVPNWQASLSSLSTLTIRLKTLIEGDLQVLGSLPSLRYLNITVEEPTLERDERLTIGDAYPFMGLKCFSLYDDAMEVAFAKGAMPKLRTLSLRFEMHNTKELFGGDMDLGLENLSSLQDASIQLVNCHGAVPEEIEAVEDALRKAVTMNPNNPTLRLQRQISTVIY</sequence>
<evidence type="ECO:0000259" key="11">
    <source>
        <dbReference type="Pfam" id="PF23598"/>
    </source>
</evidence>
<feature type="domain" description="Disease resistance N-terminal" evidence="9">
    <location>
        <begin position="939"/>
        <end position="1023"/>
    </location>
</feature>
<keyword evidence="4" id="KW-0547">Nucleotide-binding</keyword>
<dbReference type="InterPro" id="IPR032675">
    <property type="entry name" value="LRR_dom_sf"/>
</dbReference>
<proteinExistence type="inferred from homology"/>
<dbReference type="PANTHER" id="PTHR23155">
    <property type="entry name" value="DISEASE RESISTANCE PROTEIN RP"/>
    <property type="match status" value="1"/>
</dbReference>
<dbReference type="CDD" id="cd14798">
    <property type="entry name" value="RX-CC_like"/>
    <property type="match status" value="2"/>
</dbReference>
<evidence type="ECO:0000256" key="3">
    <source>
        <dbReference type="ARBA" id="ARBA00022737"/>
    </source>
</evidence>
<protein>
    <submittedName>
        <fullName evidence="12">Uncharacterized protein</fullName>
    </submittedName>
</protein>
<feature type="domain" description="Disease resistance protein winged helix" evidence="10">
    <location>
        <begin position="438"/>
        <end position="509"/>
    </location>
</feature>
<dbReference type="GO" id="GO:0002758">
    <property type="term" value="P:innate immune response-activating signaling pathway"/>
    <property type="evidence" value="ECO:0007669"/>
    <property type="project" value="UniProtKB-ARBA"/>
</dbReference>
<evidence type="ECO:0000256" key="7">
    <source>
        <dbReference type="SAM" id="Coils"/>
    </source>
</evidence>
<dbReference type="Pfam" id="PF00931">
    <property type="entry name" value="NB-ARC"/>
    <property type="match status" value="2"/>
</dbReference>